<evidence type="ECO:0000256" key="1">
    <source>
        <dbReference type="ARBA" id="ARBA00022723"/>
    </source>
</evidence>
<reference evidence="7 8" key="1">
    <citation type="journal article" date="2009" name="J. Invertebr. Pathol.">
        <title>Identification of a new nucleopolyhedrovirus from naturally-infected Condylorrhiza vestigialis (Guenee) (Lepidoptera: Crambidae) larvae on poplar plantations in South Brazil.</title>
        <authorList>
            <person name="Castro M.E."/>
            <person name="Ribeiro Z.M."/>
            <person name="Santos A.C."/>
            <person name="Souza M.L."/>
            <person name="Machado E.B."/>
            <person name="Sousa N.J."/>
            <person name="Moscardi F."/>
        </authorList>
    </citation>
    <scope>NUCLEOTIDE SEQUENCE [LARGE SCALE GENOMIC DNA]</scope>
</reference>
<dbReference type="PROSITE" id="PS50089">
    <property type="entry name" value="ZF_RING_2"/>
    <property type="match status" value="1"/>
</dbReference>
<dbReference type="GeneID" id="23301643"/>
<dbReference type="InterPro" id="IPR001841">
    <property type="entry name" value="Znf_RING"/>
</dbReference>
<keyword evidence="2 4" id="KW-0863">Zinc-finger</keyword>
<evidence type="ECO:0000256" key="5">
    <source>
        <dbReference type="SAM" id="Coils"/>
    </source>
</evidence>
<evidence type="ECO:0000313" key="7">
    <source>
        <dbReference type="EMBL" id="AJD09170.1"/>
    </source>
</evidence>
<dbReference type="GO" id="GO:0008270">
    <property type="term" value="F:zinc ion binding"/>
    <property type="evidence" value="ECO:0007669"/>
    <property type="project" value="UniProtKB-KW"/>
</dbReference>
<organism evidence="7 8">
    <name type="scientific">Condylorrhiza vestigialis mutiple nucleopolyhedrovirus</name>
    <dbReference type="NCBI Taxonomy" id="1592576"/>
    <lineage>
        <taxon>Viruses</taxon>
        <taxon>Viruses incertae sedis</taxon>
        <taxon>Naldaviricetes</taxon>
        <taxon>Lefavirales</taxon>
        <taxon>Baculoviridae</taxon>
        <taxon>Alphabaculovirus</taxon>
        <taxon>Alphabaculovirus covestigialis</taxon>
    </lineage>
</organism>
<dbReference type="KEGG" id="vg:23301643"/>
<dbReference type="Proteomes" id="UP000202427">
    <property type="component" value="Segment"/>
</dbReference>
<protein>
    <submittedName>
        <fullName evidence="7">Pe38 like protein</fullName>
    </submittedName>
</protein>
<dbReference type="EMBL" id="KJ631623">
    <property type="protein sequence ID" value="AJD09170.1"/>
    <property type="molecule type" value="Genomic_DNA"/>
</dbReference>
<keyword evidence="3" id="KW-0862">Zinc</keyword>
<evidence type="ECO:0000259" key="6">
    <source>
        <dbReference type="PROSITE" id="PS50089"/>
    </source>
</evidence>
<accession>A0A0B4UJY2</accession>
<dbReference type="Gene3D" id="3.30.40.10">
    <property type="entry name" value="Zinc/RING finger domain, C3HC4 (zinc finger)"/>
    <property type="match status" value="1"/>
</dbReference>
<keyword evidence="5" id="KW-0175">Coiled coil</keyword>
<feature type="coiled-coil region" evidence="5">
    <location>
        <begin position="141"/>
        <end position="337"/>
    </location>
</feature>
<keyword evidence="1" id="KW-0479">Metal-binding</keyword>
<gene>
    <name evidence="7" type="primary">ORF-5</name>
</gene>
<dbReference type="PROSITE" id="PS00518">
    <property type="entry name" value="ZF_RING_1"/>
    <property type="match status" value="1"/>
</dbReference>
<dbReference type="SUPFAM" id="SSF57850">
    <property type="entry name" value="RING/U-box"/>
    <property type="match status" value="1"/>
</dbReference>
<dbReference type="RefSeq" id="YP_009118488.1">
    <property type="nucleotide sequence ID" value="NC_026430.1"/>
</dbReference>
<feature type="coiled-coil region" evidence="5">
    <location>
        <begin position="363"/>
        <end position="397"/>
    </location>
</feature>
<evidence type="ECO:0000256" key="4">
    <source>
        <dbReference type="PROSITE-ProRule" id="PRU00175"/>
    </source>
</evidence>
<evidence type="ECO:0000256" key="2">
    <source>
        <dbReference type="ARBA" id="ARBA00022771"/>
    </source>
</evidence>
<keyword evidence="8" id="KW-1185">Reference proteome</keyword>
<dbReference type="SMART" id="SM00184">
    <property type="entry name" value="RING"/>
    <property type="match status" value="1"/>
</dbReference>
<dbReference type="OrthoDB" id="8064at10239"/>
<name>A0A0B4UJY2_9ABAC</name>
<evidence type="ECO:0000313" key="8">
    <source>
        <dbReference type="Proteomes" id="UP000202427"/>
    </source>
</evidence>
<dbReference type="InterPro" id="IPR017907">
    <property type="entry name" value="Znf_RING_CS"/>
</dbReference>
<dbReference type="InterPro" id="IPR018957">
    <property type="entry name" value="Znf_C3HC4_RING-type"/>
</dbReference>
<feature type="domain" description="RING-type" evidence="6">
    <location>
        <begin position="39"/>
        <end position="93"/>
    </location>
</feature>
<proteinExistence type="predicted"/>
<evidence type="ECO:0000256" key="3">
    <source>
        <dbReference type="ARBA" id="ARBA00022833"/>
    </source>
</evidence>
<dbReference type="InterPro" id="IPR013083">
    <property type="entry name" value="Znf_RING/FYVE/PHD"/>
</dbReference>
<dbReference type="Pfam" id="PF00097">
    <property type="entry name" value="zf-C3HC4"/>
    <property type="match status" value="1"/>
</dbReference>
<sequence length="407" mass="47559">MSNRYTPYESQRNRQQLQLQKTLLESFQLKPVTTFGATCSICLETYMMQSNNVIEFLMPFNSTCTHMFCYKCIITMYSNVETTRSNVNCPMCRQNITSWQSFFPNTLVSCKFKKMAAGNVPATQQFTDAIKVLQSRCAPTSDDLESTNTEARQMLREQLNKLIQENKTLQETLIKNKSQHDIAWESSCTQIFALQTRISELEANQEIELLKTTLEEIKETNSRYYIDLCSKQLECNYAKNKNRELLDKNRKMEEKNQELKNKNRMLEEKIGEMENRNRELTNKNLELEEKNRKFENNYKVTPNTSSELQGVNLLAQINLLKTQLSKAKENEHELVQKAKLDAQLTEAVNKINKIHDLENKNTILVLQSQLIKVENQNRELQDKQQAYELIVQDMKQQLEERGVSIDI</sequence>